<keyword evidence="1" id="KW-0227">DNA damage</keyword>
<keyword evidence="1" id="KW-0234">DNA repair</keyword>
<keyword evidence="1" id="KW-0539">Nucleus</keyword>
<dbReference type="SUPFAM" id="SSF142897">
    <property type="entry name" value="TFB5-like"/>
    <property type="match status" value="1"/>
</dbReference>
<protein>
    <recommendedName>
        <fullName evidence="1">General transcription and DNA repair factor IIH subunit TFB5</fullName>
    </recommendedName>
</protein>
<dbReference type="Gene3D" id="3.30.70.1220">
    <property type="entry name" value="TFB5-like"/>
    <property type="match status" value="1"/>
</dbReference>
<keyword evidence="1" id="KW-0805">Transcription regulation</keyword>
<dbReference type="InterPro" id="IPR035935">
    <property type="entry name" value="TFB5-like_sf"/>
</dbReference>
<organism evidence="2 3">
    <name type="scientific">Mycena sanguinolenta</name>
    <dbReference type="NCBI Taxonomy" id="230812"/>
    <lineage>
        <taxon>Eukaryota</taxon>
        <taxon>Fungi</taxon>
        <taxon>Dikarya</taxon>
        <taxon>Basidiomycota</taxon>
        <taxon>Agaricomycotina</taxon>
        <taxon>Agaricomycetes</taxon>
        <taxon>Agaricomycetidae</taxon>
        <taxon>Agaricales</taxon>
        <taxon>Marasmiineae</taxon>
        <taxon>Mycenaceae</taxon>
        <taxon>Mycena</taxon>
    </lineage>
</organism>
<dbReference type="GO" id="GO:0006367">
    <property type="term" value="P:transcription initiation at RNA polymerase II promoter"/>
    <property type="evidence" value="ECO:0007669"/>
    <property type="project" value="UniProtKB-UniRule"/>
</dbReference>
<sequence length="107" mass="11899">MDLFGSSRPHLESHIFALNPDNPPLSRSMRAIKTFFLHGSRQLLGRNAALGLDVPNSDPAVKEILIAMNGKENFIIEDLDDYHLVTSRLMSIAFDAKLGSRVGEEHL</sequence>
<dbReference type="EMBL" id="JACAZH010000017">
    <property type="protein sequence ID" value="KAF7348432.1"/>
    <property type="molecule type" value="Genomic_DNA"/>
</dbReference>
<evidence type="ECO:0000256" key="1">
    <source>
        <dbReference type="RuleBase" id="RU368032"/>
    </source>
</evidence>
<keyword evidence="1" id="KW-0804">Transcription</keyword>
<comment type="subunit">
    <text evidence="1">Component of the 7-subunit TFIIH core complex.</text>
</comment>
<proteinExistence type="inferred from homology"/>
<dbReference type="GO" id="GO:0006289">
    <property type="term" value="P:nucleotide-excision repair"/>
    <property type="evidence" value="ECO:0007669"/>
    <property type="project" value="InterPro"/>
</dbReference>
<evidence type="ECO:0000313" key="3">
    <source>
        <dbReference type="Proteomes" id="UP000623467"/>
    </source>
</evidence>
<keyword evidence="3" id="KW-1185">Reference proteome</keyword>
<name>A0A8H7CU91_9AGAR</name>
<accession>A0A8H7CU91</accession>
<dbReference type="Proteomes" id="UP000623467">
    <property type="component" value="Unassembled WGS sequence"/>
</dbReference>
<dbReference type="InterPro" id="IPR009400">
    <property type="entry name" value="TFIIH_TTDA/Tfb5"/>
</dbReference>
<dbReference type="Pfam" id="PF06331">
    <property type="entry name" value="Tfb5"/>
    <property type="match status" value="1"/>
</dbReference>
<reference evidence="2" key="1">
    <citation type="submission" date="2020-05" db="EMBL/GenBank/DDBJ databases">
        <title>Mycena genomes resolve the evolution of fungal bioluminescence.</title>
        <authorList>
            <person name="Tsai I.J."/>
        </authorList>
    </citation>
    <scope>NUCLEOTIDE SEQUENCE</scope>
    <source>
        <strain evidence="2">160909Yilan</strain>
    </source>
</reference>
<comment type="subcellular location">
    <subcellularLocation>
        <location evidence="1">Nucleus</location>
    </subcellularLocation>
</comment>
<comment type="function">
    <text evidence="1">In NER, TFIIH acts by opening DNA around the lesion to allow the excision of the damaged oligonucleotide and its replacement by a new DNA fragment. In transcription, TFIIH has an essential role in transcription initiation. When the pre-initiation complex (PIC) has been established, TFIIH is required for promoter opening and promoter escape.</text>
</comment>
<comment type="similarity">
    <text evidence="1">Belongs to the TFB5 family.</text>
</comment>
<dbReference type="GO" id="GO:0000439">
    <property type="term" value="C:transcription factor TFIIH core complex"/>
    <property type="evidence" value="ECO:0007669"/>
    <property type="project" value="UniProtKB-UniRule"/>
</dbReference>
<gene>
    <name evidence="2" type="ORF">MSAN_01797600</name>
</gene>
<evidence type="ECO:0000313" key="2">
    <source>
        <dbReference type="EMBL" id="KAF7348432.1"/>
    </source>
</evidence>
<comment type="caution">
    <text evidence="2">The sequence shown here is derived from an EMBL/GenBank/DDBJ whole genome shotgun (WGS) entry which is preliminary data.</text>
</comment>
<dbReference type="AlphaFoldDB" id="A0A8H7CU91"/>